<comment type="caution">
    <text evidence="5">The sequence shown here is derived from an EMBL/GenBank/DDBJ whole genome shotgun (WGS) entry which is preliminary data.</text>
</comment>
<dbReference type="InterPro" id="IPR009057">
    <property type="entry name" value="Homeodomain-like_sf"/>
</dbReference>
<protein>
    <submittedName>
        <fullName evidence="5">Helix-turn-helix domain-containing protein</fullName>
    </submittedName>
</protein>
<dbReference type="RefSeq" id="WP_267563867.1">
    <property type="nucleotide sequence ID" value="NZ_JAPNTZ010000005.1"/>
</dbReference>
<evidence type="ECO:0000256" key="1">
    <source>
        <dbReference type="ARBA" id="ARBA00023015"/>
    </source>
</evidence>
<dbReference type="Proteomes" id="UP001151002">
    <property type="component" value="Unassembled WGS sequence"/>
</dbReference>
<keyword evidence="2" id="KW-0238">DNA-binding</keyword>
<dbReference type="PRINTS" id="PR00032">
    <property type="entry name" value="HTHARAC"/>
</dbReference>
<dbReference type="PROSITE" id="PS00041">
    <property type="entry name" value="HTH_ARAC_FAMILY_1"/>
    <property type="match status" value="1"/>
</dbReference>
<proteinExistence type="predicted"/>
<organism evidence="5 6">
    <name type="scientific">Paractinoplanes pyxinae</name>
    <dbReference type="NCBI Taxonomy" id="2997416"/>
    <lineage>
        <taxon>Bacteria</taxon>
        <taxon>Bacillati</taxon>
        <taxon>Actinomycetota</taxon>
        <taxon>Actinomycetes</taxon>
        <taxon>Micromonosporales</taxon>
        <taxon>Micromonosporaceae</taxon>
        <taxon>Paractinoplanes</taxon>
    </lineage>
</organism>
<evidence type="ECO:0000313" key="5">
    <source>
        <dbReference type="EMBL" id="MCY1139227.1"/>
    </source>
</evidence>
<dbReference type="Pfam" id="PF12833">
    <property type="entry name" value="HTH_18"/>
    <property type="match status" value="1"/>
</dbReference>
<dbReference type="PROSITE" id="PS01124">
    <property type="entry name" value="HTH_ARAC_FAMILY_2"/>
    <property type="match status" value="1"/>
</dbReference>
<dbReference type="InterPro" id="IPR018062">
    <property type="entry name" value="HTH_AraC-typ_CS"/>
</dbReference>
<keyword evidence="6" id="KW-1185">Reference proteome</keyword>
<dbReference type="PANTHER" id="PTHR46796">
    <property type="entry name" value="HTH-TYPE TRANSCRIPTIONAL ACTIVATOR RHAS-RELATED"/>
    <property type="match status" value="1"/>
</dbReference>
<dbReference type="SMART" id="SM00342">
    <property type="entry name" value="HTH_ARAC"/>
    <property type="match status" value="1"/>
</dbReference>
<keyword evidence="3" id="KW-0804">Transcription</keyword>
<dbReference type="PANTHER" id="PTHR46796:SF6">
    <property type="entry name" value="ARAC SUBFAMILY"/>
    <property type="match status" value="1"/>
</dbReference>
<dbReference type="InterPro" id="IPR050204">
    <property type="entry name" value="AraC_XylS_family_regulators"/>
</dbReference>
<dbReference type="SUPFAM" id="SSF46689">
    <property type="entry name" value="Homeodomain-like"/>
    <property type="match status" value="1"/>
</dbReference>
<dbReference type="Gene3D" id="1.10.10.60">
    <property type="entry name" value="Homeodomain-like"/>
    <property type="match status" value="1"/>
</dbReference>
<sequence>MFDTEAVPVRDRLAALRAVLVDQTVPSSVEFEPVPPASVRARVESWRLGDAQVVKARTSHGMDLVRTPRQVRRACVPMVSLAVAVTPAHEEQFGVRRIVPRGALACIDLTEPYQFRQPGRHIGYALQIPLDRLGLPGDVIRRAAPHLARSPLYDLASAHLTAVTRDPGQFGAAEVAAGVGRSSIELVRALLLSAAGEEGERGTLLTQVRAYIAHHLDEPGLGPMSIAAALNVSVRHLYDVCSRAEFSIEQWVIEKRLAAARADLTDPACAGLSIAAIAHRRGFRSAAHFTRRFKTTYGVTPSEWRA</sequence>
<evidence type="ECO:0000256" key="2">
    <source>
        <dbReference type="ARBA" id="ARBA00023125"/>
    </source>
</evidence>
<keyword evidence="1" id="KW-0805">Transcription regulation</keyword>
<dbReference type="InterPro" id="IPR020449">
    <property type="entry name" value="Tscrpt_reg_AraC-type_HTH"/>
</dbReference>
<dbReference type="InterPro" id="IPR018060">
    <property type="entry name" value="HTH_AraC"/>
</dbReference>
<dbReference type="EMBL" id="JAPNTZ010000005">
    <property type="protein sequence ID" value="MCY1139227.1"/>
    <property type="molecule type" value="Genomic_DNA"/>
</dbReference>
<accession>A0ABT4AZE6</accession>
<reference evidence="5" key="1">
    <citation type="submission" date="2022-11" db="EMBL/GenBank/DDBJ databases">
        <authorList>
            <person name="Somphong A."/>
            <person name="Phongsopitanun W."/>
        </authorList>
    </citation>
    <scope>NUCLEOTIDE SEQUENCE</scope>
    <source>
        <strain evidence="5">Pm04-4</strain>
    </source>
</reference>
<name>A0ABT4AZE6_9ACTN</name>
<gene>
    <name evidence="5" type="ORF">OWR29_14605</name>
</gene>
<evidence type="ECO:0000256" key="3">
    <source>
        <dbReference type="ARBA" id="ARBA00023163"/>
    </source>
</evidence>
<evidence type="ECO:0000259" key="4">
    <source>
        <dbReference type="PROSITE" id="PS01124"/>
    </source>
</evidence>
<feature type="domain" description="HTH araC/xylS-type" evidence="4">
    <location>
        <begin position="206"/>
        <end position="306"/>
    </location>
</feature>
<evidence type="ECO:0000313" key="6">
    <source>
        <dbReference type="Proteomes" id="UP001151002"/>
    </source>
</evidence>